<dbReference type="InterPro" id="IPR001173">
    <property type="entry name" value="Glyco_trans_2-like"/>
</dbReference>
<dbReference type="Gene3D" id="3.90.550.10">
    <property type="entry name" value="Spore Coat Polysaccharide Biosynthesis Protein SpsA, Chain A"/>
    <property type="match status" value="1"/>
</dbReference>
<dbReference type="EMBL" id="PEXV01000088">
    <property type="protein sequence ID" value="PIS41528.1"/>
    <property type="molecule type" value="Genomic_DNA"/>
</dbReference>
<evidence type="ECO:0000256" key="6">
    <source>
        <dbReference type="ARBA" id="ARBA00022989"/>
    </source>
</evidence>
<gene>
    <name evidence="10" type="ORF">COT25_02625</name>
</gene>
<dbReference type="SUPFAM" id="SSF53448">
    <property type="entry name" value="Nucleotide-diphospho-sugar transferases"/>
    <property type="match status" value="1"/>
</dbReference>
<keyword evidence="1" id="KW-1003">Cell membrane</keyword>
<dbReference type="AlphaFoldDB" id="A0A2H0YSQ0"/>
<dbReference type="GO" id="GO:0005886">
    <property type="term" value="C:plasma membrane"/>
    <property type="evidence" value="ECO:0007669"/>
    <property type="project" value="TreeGrafter"/>
</dbReference>
<keyword evidence="5" id="KW-0448">Lipopolysaccharide biosynthesis</keyword>
<evidence type="ECO:0000256" key="7">
    <source>
        <dbReference type="ARBA" id="ARBA00023136"/>
    </source>
</evidence>
<evidence type="ECO:0000256" key="2">
    <source>
        <dbReference type="ARBA" id="ARBA00022676"/>
    </source>
</evidence>
<keyword evidence="3 10" id="KW-0808">Transferase</keyword>
<keyword evidence="6 8" id="KW-1133">Transmembrane helix</keyword>
<comment type="caution">
    <text evidence="10">The sequence shown here is derived from an EMBL/GenBank/DDBJ whole genome shotgun (WGS) entry which is preliminary data.</text>
</comment>
<organism evidence="10 11">
    <name type="scientific">Candidatus Kerfeldbacteria bacterium CG08_land_8_20_14_0_20_42_7</name>
    <dbReference type="NCBI Taxonomy" id="2014245"/>
    <lineage>
        <taxon>Bacteria</taxon>
        <taxon>Candidatus Kerfeldiibacteriota</taxon>
    </lineage>
</organism>
<dbReference type="InterPro" id="IPR050256">
    <property type="entry name" value="Glycosyltransferase_2"/>
</dbReference>
<feature type="transmembrane region" description="Helical" evidence="8">
    <location>
        <begin position="207"/>
        <end position="227"/>
    </location>
</feature>
<keyword evidence="4 8" id="KW-0812">Transmembrane</keyword>
<protein>
    <submittedName>
        <fullName evidence="10">Glycosyltransferase</fullName>
    </submittedName>
</protein>
<evidence type="ECO:0000256" key="3">
    <source>
        <dbReference type="ARBA" id="ARBA00022679"/>
    </source>
</evidence>
<dbReference type="PANTHER" id="PTHR48090">
    <property type="entry name" value="UNDECAPRENYL-PHOSPHATE 4-DEOXY-4-FORMAMIDO-L-ARABINOSE TRANSFERASE-RELATED"/>
    <property type="match status" value="1"/>
</dbReference>
<evidence type="ECO:0000256" key="8">
    <source>
        <dbReference type="SAM" id="Phobius"/>
    </source>
</evidence>
<dbReference type="Proteomes" id="UP000228711">
    <property type="component" value="Unassembled WGS sequence"/>
</dbReference>
<feature type="domain" description="Glycosyltransferase 2-like" evidence="9">
    <location>
        <begin position="4"/>
        <end position="165"/>
    </location>
</feature>
<proteinExistence type="predicted"/>
<evidence type="ECO:0000313" key="11">
    <source>
        <dbReference type="Proteomes" id="UP000228711"/>
    </source>
</evidence>
<feature type="transmembrane region" description="Helical" evidence="8">
    <location>
        <begin position="267"/>
        <end position="288"/>
    </location>
</feature>
<evidence type="ECO:0000256" key="4">
    <source>
        <dbReference type="ARBA" id="ARBA00022692"/>
    </source>
</evidence>
<dbReference type="PANTHER" id="PTHR48090:SF3">
    <property type="entry name" value="UNDECAPRENYL-PHOSPHATE 4-DEOXY-4-FORMAMIDO-L-ARABINOSE TRANSFERASE"/>
    <property type="match status" value="1"/>
</dbReference>
<evidence type="ECO:0000259" key="9">
    <source>
        <dbReference type="Pfam" id="PF00535"/>
    </source>
</evidence>
<sequence length="306" mass="34946">MKISLVIPSYNESESLPKLLTQIQRIADAQSWSEYEIIVIDDGSNDNTFSVLSAIKKIMPQLVVLHFRTNCGKAMALQAGFARARGERIIMLDADLQDDPQDIPRLLKKIDEGYDAVSGWKAKRHDPWHKVIPSRVINSIIRQMFGLRIHDMNCGLKAFKQSVARNIPLYGDLYRYMLIFAHAQGFRVTELETTHHSRKFGVSKYGFSRFFKGFFDLFTVFFLIKYSKKPLHFFGSLGLLLSVIGLIILIYMAIVHFLGHQIGDRPLLLFGILFFLAGLQFVMTGFIAELLTSQKTKQDPPIDKEL</sequence>
<reference evidence="11" key="1">
    <citation type="submission" date="2017-09" db="EMBL/GenBank/DDBJ databases">
        <title>Depth-based differentiation of microbial function through sediment-hosted aquifers and enrichment of novel symbionts in the deep terrestrial subsurface.</title>
        <authorList>
            <person name="Probst A.J."/>
            <person name="Ladd B."/>
            <person name="Jarett J.K."/>
            <person name="Geller-Mcgrath D.E."/>
            <person name="Sieber C.M.K."/>
            <person name="Emerson J.B."/>
            <person name="Anantharaman K."/>
            <person name="Thomas B.C."/>
            <person name="Malmstrom R."/>
            <person name="Stieglmeier M."/>
            <person name="Klingl A."/>
            <person name="Woyke T."/>
            <person name="Ryan C.M."/>
            <person name="Banfield J.F."/>
        </authorList>
    </citation>
    <scope>NUCLEOTIDE SEQUENCE [LARGE SCALE GENOMIC DNA]</scope>
</reference>
<dbReference type="Pfam" id="PF00535">
    <property type="entry name" value="Glycos_transf_2"/>
    <property type="match status" value="1"/>
</dbReference>
<evidence type="ECO:0000256" key="1">
    <source>
        <dbReference type="ARBA" id="ARBA00022475"/>
    </source>
</evidence>
<feature type="transmembrane region" description="Helical" evidence="8">
    <location>
        <begin position="233"/>
        <end position="255"/>
    </location>
</feature>
<name>A0A2H0YSQ0_9BACT</name>
<dbReference type="GO" id="GO:0009103">
    <property type="term" value="P:lipopolysaccharide biosynthetic process"/>
    <property type="evidence" value="ECO:0007669"/>
    <property type="project" value="UniProtKB-KW"/>
</dbReference>
<keyword evidence="7 8" id="KW-0472">Membrane</keyword>
<dbReference type="InterPro" id="IPR029044">
    <property type="entry name" value="Nucleotide-diphossugar_trans"/>
</dbReference>
<evidence type="ECO:0000256" key="5">
    <source>
        <dbReference type="ARBA" id="ARBA00022985"/>
    </source>
</evidence>
<evidence type="ECO:0000313" key="10">
    <source>
        <dbReference type="EMBL" id="PIS41528.1"/>
    </source>
</evidence>
<dbReference type="GO" id="GO:0099621">
    <property type="term" value="F:undecaprenyl-phosphate 4-deoxy-4-formamido-L-arabinose transferase activity"/>
    <property type="evidence" value="ECO:0007669"/>
    <property type="project" value="TreeGrafter"/>
</dbReference>
<accession>A0A2H0YSQ0</accession>
<dbReference type="CDD" id="cd04187">
    <property type="entry name" value="DPM1_like_bac"/>
    <property type="match status" value="1"/>
</dbReference>
<keyword evidence="2" id="KW-0328">Glycosyltransferase</keyword>